<name>A0A843TJ66_COLES</name>
<dbReference type="Proteomes" id="UP000652761">
    <property type="component" value="Unassembled WGS sequence"/>
</dbReference>
<sequence>MHLNCEGNKTETSTKKFWEKPPPEQARKSSGNTSPELTTKHDRATKQTQQPKAQLTTTKSTELDLPATVLHIGKTSASESIINNTTDMNQPETTLTTHATL</sequence>
<feature type="compositionally biased region" description="Polar residues" evidence="1">
    <location>
        <begin position="28"/>
        <end position="37"/>
    </location>
</feature>
<protein>
    <submittedName>
        <fullName evidence="2">Uncharacterized protein</fullName>
    </submittedName>
</protein>
<accession>A0A843TJ66</accession>
<dbReference type="EMBL" id="NMUH01000058">
    <property type="protein sequence ID" value="MQL70147.1"/>
    <property type="molecule type" value="Genomic_DNA"/>
</dbReference>
<comment type="caution">
    <text evidence="2">The sequence shown here is derived from an EMBL/GenBank/DDBJ whole genome shotgun (WGS) entry which is preliminary data.</text>
</comment>
<feature type="compositionally biased region" description="Polar residues" evidence="1">
    <location>
        <begin position="46"/>
        <end position="60"/>
    </location>
</feature>
<evidence type="ECO:0000256" key="1">
    <source>
        <dbReference type="SAM" id="MobiDB-lite"/>
    </source>
</evidence>
<keyword evidence="3" id="KW-1185">Reference proteome</keyword>
<proteinExistence type="predicted"/>
<evidence type="ECO:0000313" key="3">
    <source>
        <dbReference type="Proteomes" id="UP000652761"/>
    </source>
</evidence>
<reference evidence="2" key="1">
    <citation type="submission" date="2017-07" db="EMBL/GenBank/DDBJ databases">
        <title>Taro Niue Genome Assembly and Annotation.</title>
        <authorList>
            <person name="Atibalentja N."/>
            <person name="Keating K."/>
            <person name="Fields C.J."/>
        </authorList>
    </citation>
    <scope>NUCLEOTIDE SEQUENCE</scope>
    <source>
        <strain evidence="2">Niue_2</strain>
        <tissue evidence="2">Leaf</tissue>
    </source>
</reference>
<feature type="region of interest" description="Disordered" evidence="1">
    <location>
        <begin position="1"/>
        <end position="64"/>
    </location>
</feature>
<feature type="region of interest" description="Disordered" evidence="1">
    <location>
        <begin position="81"/>
        <end position="101"/>
    </location>
</feature>
<gene>
    <name evidence="2" type="ORF">Taro_002451</name>
</gene>
<dbReference type="AlphaFoldDB" id="A0A843TJ66"/>
<feature type="compositionally biased region" description="Basic and acidic residues" evidence="1">
    <location>
        <begin position="8"/>
        <end position="27"/>
    </location>
</feature>
<evidence type="ECO:0000313" key="2">
    <source>
        <dbReference type="EMBL" id="MQL70147.1"/>
    </source>
</evidence>
<organism evidence="2 3">
    <name type="scientific">Colocasia esculenta</name>
    <name type="common">Wild taro</name>
    <name type="synonym">Arum esculentum</name>
    <dbReference type="NCBI Taxonomy" id="4460"/>
    <lineage>
        <taxon>Eukaryota</taxon>
        <taxon>Viridiplantae</taxon>
        <taxon>Streptophyta</taxon>
        <taxon>Embryophyta</taxon>
        <taxon>Tracheophyta</taxon>
        <taxon>Spermatophyta</taxon>
        <taxon>Magnoliopsida</taxon>
        <taxon>Liliopsida</taxon>
        <taxon>Araceae</taxon>
        <taxon>Aroideae</taxon>
        <taxon>Colocasieae</taxon>
        <taxon>Colocasia</taxon>
    </lineage>
</organism>